<evidence type="ECO:0000313" key="2">
    <source>
        <dbReference type="Proteomes" id="UP000257109"/>
    </source>
</evidence>
<sequence length="47" mass="5277">MNTNRYVSAKATILIVFTLLVVSSALDMSIISYDRTHADKSAWRSDD</sequence>
<comment type="caution">
    <text evidence="1">The sequence shown here is derived from an EMBL/GenBank/DDBJ whole genome shotgun (WGS) entry which is preliminary data.</text>
</comment>
<dbReference type="EMBL" id="QJKJ01002067">
    <property type="protein sequence ID" value="RDY04500.1"/>
    <property type="molecule type" value="Genomic_DNA"/>
</dbReference>
<dbReference type="Proteomes" id="UP000257109">
    <property type="component" value="Unassembled WGS sequence"/>
</dbReference>
<organism evidence="1 2">
    <name type="scientific">Mucuna pruriens</name>
    <name type="common">Velvet bean</name>
    <name type="synonym">Dolichos pruriens</name>
    <dbReference type="NCBI Taxonomy" id="157652"/>
    <lineage>
        <taxon>Eukaryota</taxon>
        <taxon>Viridiplantae</taxon>
        <taxon>Streptophyta</taxon>
        <taxon>Embryophyta</taxon>
        <taxon>Tracheophyta</taxon>
        <taxon>Spermatophyta</taxon>
        <taxon>Magnoliopsida</taxon>
        <taxon>eudicotyledons</taxon>
        <taxon>Gunneridae</taxon>
        <taxon>Pentapetalae</taxon>
        <taxon>rosids</taxon>
        <taxon>fabids</taxon>
        <taxon>Fabales</taxon>
        <taxon>Fabaceae</taxon>
        <taxon>Papilionoideae</taxon>
        <taxon>50 kb inversion clade</taxon>
        <taxon>NPAAA clade</taxon>
        <taxon>indigoferoid/millettioid clade</taxon>
        <taxon>Phaseoleae</taxon>
        <taxon>Mucuna</taxon>
    </lineage>
</organism>
<proteinExistence type="predicted"/>
<dbReference type="AlphaFoldDB" id="A0A371HNZ4"/>
<gene>
    <name evidence="1" type="ORF">CR513_11784</name>
</gene>
<name>A0A371HNZ4_MUCPR</name>
<accession>A0A371HNZ4</accession>
<keyword evidence="2" id="KW-1185">Reference proteome</keyword>
<evidence type="ECO:0000313" key="1">
    <source>
        <dbReference type="EMBL" id="RDY04500.1"/>
    </source>
</evidence>
<protein>
    <submittedName>
        <fullName evidence="1">Uncharacterized protein</fullName>
    </submittedName>
</protein>
<reference evidence="1" key="1">
    <citation type="submission" date="2018-05" db="EMBL/GenBank/DDBJ databases">
        <title>Draft genome of Mucuna pruriens seed.</title>
        <authorList>
            <person name="Nnadi N.E."/>
            <person name="Vos R."/>
            <person name="Hasami M.H."/>
            <person name="Devisetty U.K."/>
            <person name="Aguiy J.C."/>
        </authorList>
    </citation>
    <scope>NUCLEOTIDE SEQUENCE [LARGE SCALE GENOMIC DNA]</scope>
    <source>
        <strain evidence="1">JCA_2017</strain>
    </source>
</reference>
<feature type="non-terminal residue" evidence="1">
    <location>
        <position position="47"/>
    </location>
</feature>